<dbReference type="WBParaSite" id="jg4413">
    <property type="protein sequence ID" value="jg4413"/>
    <property type="gene ID" value="jg4413"/>
</dbReference>
<name>A0A915EBI6_9BILA</name>
<dbReference type="SUPFAM" id="SSF49265">
    <property type="entry name" value="Fibronectin type III"/>
    <property type="match status" value="1"/>
</dbReference>
<dbReference type="InterPro" id="IPR036116">
    <property type="entry name" value="FN3_sf"/>
</dbReference>
<proteinExistence type="predicted"/>
<keyword evidence="3" id="KW-1185">Reference proteome</keyword>
<dbReference type="PROSITE" id="PS50853">
    <property type="entry name" value="FN3"/>
    <property type="match status" value="1"/>
</dbReference>
<dbReference type="AlphaFoldDB" id="A0A915EBI6"/>
<dbReference type="Proteomes" id="UP000887574">
    <property type="component" value="Unplaced"/>
</dbReference>
<evidence type="ECO:0000259" key="2">
    <source>
        <dbReference type="PROSITE" id="PS50853"/>
    </source>
</evidence>
<dbReference type="CDD" id="cd00063">
    <property type="entry name" value="FN3"/>
    <property type="match status" value="1"/>
</dbReference>
<protein>
    <submittedName>
        <fullName evidence="4">Fibronectin type-III domain-containing protein</fullName>
    </submittedName>
</protein>
<keyword evidence="1" id="KW-1015">Disulfide bond</keyword>
<feature type="domain" description="Fibronectin type-III" evidence="2">
    <location>
        <begin position="110"/>
        <end position="209"/>
    </location>
</feature>
<dbReference type="PANTHER" id="PTHR44170:SF60">
    <property type="entry name" value="ROUNDABOUT HOMOLOG 1"/>
    <property type="match status" value="1"/>
</dbReference>
<dbReference type="SUPFAM" id="SSF48726">
    <property type="entry name" value="Immunoglobulin"/>
    <property type="match status" value="1"/>
</dbReference>
<sequence length="225" mass="25033">MVKRHLELATLGAGQLELVLQKTLGVGQLRMCFFSISTENRVEGPDGVIKPDQKDHFIQEIRGANNVTLCCLNISSMQLENNGQYTLIAENKHGKCCTSANISIITPPSPPAHFKCKWTRSHDKMDSLKLSWRASLKAGAQMLWYTVEYKKEGEYDTGFQPVIAGIQQCAIRISHLQPSIAYIFRVFAYNEALKSAPSALLRVVPVEEERLSSMQGSRSTANCDA</sequence>
<organism evidence="3 4">
    <name type="scientific">Ditylenchus dipsaci</name>
    <dbReference type="NCBI Taxonomy" id="166011"/>
    <lineage>
        <taxon>Eukaryota</taxon>
        <taxon>Metazoa</taxon>
        <taxon>Ecdysozoa</taxon>
        <taxon>Nematoda</taxon>
        <taxon>Chromadorea</taxon>
        <taxon>Rhabditida</taxon>
        <taxon>Tylenchina</taxon>
        <taxon>Tylenchomorpha</taxon>
        <taxon>Sphaerularioidea</taxon>
        <taxon>Anguinidae</taxon>
        <taxon>Anguininae</taxon>
        <taxon>Ditylenchus</taxon>
    </lineage>
</organism>
<reference evidence="4" key="1">
    <citation type="submission" date="2022-11" db="UniProtKB">
        <authorList>
            <consortium name="WormBaseParasite"/>
        </authorList>
    </citation>
    <scope>IDENTIFICATION</scope>
</reference>
<dbReference type="Pfam" id="PF00041">
    <property type="entry name" value="fn3"/>
    <property type="match status" value="1"/>
</dbReference>
<evidence type="ECO:0000313" key="4">
    <source>
        <dbReference type="WBParaSite" id="jg4413"/>
    </source>
</evidence>
<dbReference type="InterPro" id="IPR003961">
    <property type="entry name" value="FN3_dom"/>
</dbReference>
<dbReference type="GO" id="GO:0098609">
    <property type="term" value="P:cell-cell adhesion"/>
    <property type="evidence" value="ECO:0007669"/>
    <property type="project" value="TreeGrafter"/>
</dbReference>
<evidence type="ECO:0000256" key="1">
    <source>
        <dbReference type="ARBA" id="ARBA00023157"/>
    </source>
</evidence>
<dbReference type="SMART" id="SM00060">
    <property type="entry name" value="FN3"/>
    <property type="match status" value="1"/>
</dbReference>
<evidence type="ECO:0000313" key="3">
    <source>
        <dbReference type="Proteomes" id="UP000887574"/>
    </source>
</evidence>
<accession>A0A915EBI6</accession>
<dbReference type="PANTHER" id="PTHR44170">
    <property type="entry name" value="PROTEIN SIDEKICK"/>
    <property type="match status" value="1"/>
</dbReference>
<dbReference type="InterPro" id="IPR013783">
    <property type="entry name" value="Ig-like_fold"/>
</dbReference>
<dbReference type="Gene3D" id="2.60.40.10">
    <property type="entry name" value="Immunoglobulins"/>
    <property type="match status" value="2"/>
</dbReference>
<dbReference type="InterPro" id="IPR036179">
    <property type="entry name" value="Ig-like_dom_sf"/>
</dbReference>